<feature type="region of interest" description="Disordered" evidence="2">
    <location>
        <begin position="674"/>
        <end position="696"/>
    </location>
</feature>
<dbReference type="HOGENOM" id="CLU_009256_0_0_1"/>
<evidence type="ECO:0000313" key="3">
    <source>
        <dbReference type="EMBL" id="KIH89302.1"/>
    </source>
</evidence>
<keyword evidence="4" id="KW-1185">Reference proteome</keyword>
<dbReference type="GeneID" id="63679551"/>
<evidence type="ECO:0000256" key="1">
    <source>
        <dbReference type="SAM" id="Coils"/>
    </source>
</evidence>
<feature type="region of interest" description="Disordered" evidence="2">
    <location>
        <begin position="151"/>
        <end position="199"/>
    </location>
</feature>
<dbReference type="OrthoDB" id="3439209at2759"/>
<feature type="compositionally biased region" description="Polar residues" evidence="2">
    <location>
        <begin position="678"/>
        <end position="693"/>
    </location>
</feature>
<feature type="compositionally biased region" description="Polar residues" evidence="2">
    <location>
        <begin position="913"/>
        <end position="940"/>
    </location>
</feature>
<dbReference type="EMBL" id="AWTV01000009">
    <property type="protein sequence ID" value="KIH89302.1"/>
    <property type="molecule type" value="Genomic_DNA"/>
</dbReference>
<dbReference type="VEuPathDB" id="FungiDB:SPBR_06373"/>
<feature type="compositionally biased region" description="Basic and acidic residues" evidence="2">
    <location>
        <begin position="974"/>
        <end position="989"/>
    </location>
</feature>
<dbReference type="RefSeq" id="XP_040617312.1">
    <property type="nucleotide sequence ID" value="XM_040764630.1"/>
</dbReference>
<accession>A0A0C2IWD3</accession>
<feature type="region of interest" description="Disordered" evidence="2">
    <location>
        <begin position="607"/>
        <end position="651"/>
    </location>
</feature>
<feature type="compositionally biased region" description="Basic residues" evidence="2">
    <location>
        <begin position="956"/>
        <end position="966"/>
    </location>
</feature>
<organism evidence="3 4">
    <name type="scientific">Sporothrix brasiliensis 5110</name>
    <dbReference type="NCBI Taxonomy" id="1398154"/>
    <lineage>
        <taxon>Eukaryota</taxon>
        <taxon>Fungi</taxon>
        <taxon>Dikarya</taxon>
        <taxon>Ascomycota</taxon>
        <taxon>Pezizomycotina</taxon>
        <taxon>Sordariomycetes</taxon>
        <taxon>Sordariomycetidae</taxon>
        <taxon>Ophiostomatales</taxon>
        <taxon>Ophiostomataceae</taxon>
        <taxon>Sporothrix</taxon>
    </lineage>
</organism>
<protein>
    <recommendedName>
        <fullName evidence="5">Myb-like domain-containing protein</fullName>
    </recommendedName>
</protein>
<gene>
    <name evidence="3" type="ORF">SPBR_06373</name>
</gene>
<comment type="caution">
    <text evidence="3">The sequence shown here is derived from an EMBL/GenBank/DDBJ whole genome shotgun (WGS) entry which is preliminary data.</text>
</comment>
<dbReference type="AlphaFoldDB" id="A0A0C2IWD3"/>
<reference evidence="3 4" key="1">
    <citation type="journal article" date="2014" name="BMC Genomics">
        <title>Comparative genomics of the major fungal agents of human and animal Sporotrichosis: Sporothrix schenckii and Sporothrix brasiliensis.</title>
        <authorList>
            <person name="Teixeira M.M."/>
            <person name="de Almeida L.G."/>
            <person name="Kubitschek-Barreira P."/>
            <person name="Alves F.L."/>
            <person name="Kioshima E.S."/>
            <person name="Abadio A.K."/>
            <person name="Fernandes L."/>
            <person name="Derengowski L.S."/>
            <person name="Ferreira K.S."/>
            <person name="Souza R.C."/>
            <person name="Ruiz J.C."/>
            <person name="de Andrade N.C."/>
            <person name="Paes H.C."/>
            <person name="Nicola A.M."/>
            <person name="Albuquerque P."/>
            <person name="Gerber A.L."/>
            <person name="Martins V.P."/>
            <person name="Peconick L.D."/>
            <person name="Neto A.V."/>
            <person name="Chaucanez C.B."/>
            <person name="Silva P.A."/>
            <person name="Cunha O.L."/>
            <person name="de Oliveira F.F."/>
            <person name="dos Santos T.C."/>
            <person name="Barros A.L."/>
            <person name="Soares M.A."/>
            <person name="de Oliveira L.M."/>
            <person name="Marini M.M."/>
            <person name="Villalobos-Duno H."/>
            <person name="Cunha M.M."/>
            <person name="de Hoog S."/>
            <person name="da Silveira J.F."/>
            <person name="Henrissat B."/>
            <person name="Nino-Vega G.A."/>
            <person name="Cisalpino P.S."/>
            <person name="Mora-Montes H.M."/>
            <person name="Almeida S.R."/>
            <person name="Stajich J.E."/>
            <person name="Lopes-Bezerra L.M."/>
            <person name="Vasconcelos A.T."/>
            <person name="Felipe M.S."/>
        </authorList>
    </citation>
    <scope>NUCLEOTIDE SEQUENCE [LARGE SCALE GENOMIC DNA]</scope>
    <source>
        <strain evidence="3 4">5110</strain>
    </source>
</reference>
<feature type="compositionally biased region" description="Basic and acidic residues" evidence="2">
    <location>
        <begin position="566"/>
        <end position="575"/>
    </location>
</feature>
<name>A0A0C2IWD3_9PEZI</name>
<feature type="compositionally biased region" description="Polar residues" evidence="2">
    <location>
        <begin position="162"/>
        <end position="172"/>
    </location>
</feature>
<feature type="region of interest" description="Disordered" evidence="2">
    <location>
        <begin position="256"/>
        <end position="284"/>
    </location>
</feature>
<evidence type="ECO:0008006" key="5">
    <source>
        <dbReference type="Google" id="ProtNLM"/>
    </source>
</evidence>
<feature type="coiled-coil region" evidence="1">
    <location>
        <begin position="43"/>
        <end position="70"/>
    </location>
</feature>
<proteinExistence type="predicted"/>
<feature type="compositionally biased region" description="Polar residues" evidence="2">
    <location>
        <begin position="264"/>
        <end position="284"/>
    </location>
</feature>
<sequence>MQSQYCRIRGEAFCHCDPRPMPVQQHQSHGGQPHRDHVVMHHRRFHQEQEKELELELEQQKKQEQKCHKETDTSVVHPRAVHRAVGHTSVLPRHGDSAALPPAHVSGDEMVHSLSCSHSTQPVSSSRSFSCAARPAGLPAPPAPCRPVYTLQPPPQHHQVTRTRPTQTSCPSVASRLSPPRQGDHHTMSPSSAMPPSAHHGHHCLCLLPLVDSEDDNNSQATGATTYGTLANSSRFAQWLDESVHVRGRVGRHDMAHLEEHSPNRTISLPPSPSSGRSMELSSTPDRSMLIHVDPSSRKSFDNTFEATQIGPQQLTKEPDVSDTQQARMNNMNAGLDVNMDVQYVQAVHQSVQQQQPHFHETASTNTSFFGGDEGNSMYLQEMQDGGAYEVGVETLPVPWNGFGMELYNQFHTPPFMAAGLSSSGSGISMMRTASAASAASYMSGLSGAVHPMHPFPVNNALSLATTGYMAQSEPVHSASQQHNITNAPARSDPCHTSVNHAVDKQTARQGPSMARRASHHQLSTVPMQPSPILHSAYPMEHQGSQEWQGMRSQPMASCLSAQSSVHHEYNHDHDHELHPSLYAPLSLPRALLPDPLHLESAEPLPYQTHKRSHPGDNTEDTAPAEPVIKRPKMAAGSVNTASEDRDTASRLADVSVEPDVDADHFDISEYLQFPPARSSTPPAEQATEQGSAAENLPLSHTEDSTLGLTTTASVDSVSNAAGRNLTVSTPIHEHVEVLAPASTTVSPKDLHVHADSPDLNMEPAIDSQQFEHAHGVHGPLEPHVPLQNIEFIQAAQANLPQHLYPHLQPHLDQFGPLGRAVHVPTADPFFYPGLGPMMPVHQAHNANTHDQAHAQSQFHYPNPPLPPHLHPSSFAGSHNGIMHDYSNDHGNAPNVAGNSLAFTAGQHLPMMSTETNGSTTSARATAYPSSTANTVTGETAMTPPENNPAPLCRNGRNRGGGHRNRSGPPQKTSSRDASRQGDPRRQQEDQYMMQKHREAGWTFSKIQKSGEFSINESTLRGRYRTMTKPPEMRVRKPKWDALADALVLQFAGEQADAQNRPIEDAKIKWKVVQAQMVERGTYSYGYCTLKKRCLLLLEQAKANKERVQQPSTEDIVDEQ</sequence>
<feature type="compositionally biased region" description="Low complexity" evidence="2">
    <location>
        <begin position="188"/>
        <end position="199"/>
    </location>
</feature>
<dbReference type="Proteomes" id="UP000031575">
    <property type="component" value="Unassembled WGS sequence"/>
</dbReference>
<feature type="compositionally biased region" description="Polar residues" evidence="2">
    <location>
        <begin position="543"/>
        <end position="565"/>
    </location>
</feature>
<evidence type="ECO:0000313" key="4">
    <source>
        <dbReference type="Proteomes" id="UP000031575"/>
    </source>
</evidence>
<feature type="region of interest" description="Disordered" evidence="2">
    <location>
        <begin position="911"/>
        <end position="993"/>
    </location>
</feature>
<keyword evidence="1" id="KW-0175">Coiled coil</keyword>
<feature type="region of interest" description="Disordered" evidence="2">
    <location>
        <begin position="505"/>
        <end position="575"/>
    </location>
</feature>
<evidence type="ECO:0000256" key="2">
    <source>
        <dbReference type="SAM" id="MobiDB-lite"/>
    </source>
</evidence>